<keyword evidence="3" id="KW-1185">Reference proteome</keyword>
<proteinExistence type="predicted"/>
<keyword evidence="1" id="KW-0732">Signal</keyword>
<dbReference type="RefSeq" id="WP_309938400.1">
    <property type="nucleotide sequence ID" value="NZ_AP025305.1"/>
</dbReference>
<name>A0AAE3XLX5_9BACT</name>
<protein>
    <recommendedName>
        <fullName evidence="4">Tissue inhibitor of metalloproteinase</fullName>
    </recommendedName>
</protein>
<evidence type="ECO:0000256" key="1">
    <source>
        <dbReference type="SAM" id="SignalP"/>
    </source>
</evidence>
<comment type="caution">
    <text evidence="2">The sequence shown here is derived from an EMBL/GenBank/DDBJ whole genome shotgun (WGS) entry which is preliminary data.</text>
</comment>
<dbReference type="EMBL" id="JAVDQD010000002">
    <property type="protein sequence ID" value="MDR6238895.1"/>
    <property type="molecule type" value="Genomic_DNA"/>
</dbReference>
<gene>
    <name evidence="2" type="ORF">HNQ88_001932</name>
</gene>
<evidence type="ECO:0008006" key="4">
    <source>
        <dbReference type="Google" id="ProtNLM"/>
    </source>
</evidence>
<evidence type="ECO:0000313" key="3">
    <source>
        <dbReference type="Proteomes" id="UP001185092"/>
    </source>
</evidence>
<accession>A0AAE3XLX5</accession>
<feature type="chain" id="PRO_5042283580" description="Tissue inhibitor of metalloproteinase" evidence="1">
    <location>
        <begin position="21"/>
        <end position="194"/>
    </location>
</feature>
<dbReference type="AlphaFoldDB" id="A0AAE3XLX5"/>
<evidence type="ECO:0000313" key="2">
    <source>
        <dbReference type="EMBL" id="MDR6238895.1"/>
    </source>
</evidence>
<dbReference type="Proteomes" id="UP001185092">
    <property type="component" value="Unassembled WGS sequence"/>
</dbReference>
<feature type="signal peptide" evidence="1">
    <location>
        <begin position="1"/>
        <end position="20"/>
    </location>
</feature>
<organism evidence="2 3">
    <name type="scientific">Aureibacter tunicatorum</name>
    <dbReference type="NCBI Taxonomy" id="866807"/>
    <lineage>
        <taxon>Bacteria</taxon>
        <taxon>Pseudomonadati</taxon>
        <taxon>Bacteroidota</taxon>
        <taxon>Cytophagia</taxon>
        <taxon>Cytophagales</taxon>
        <taxon>Persicobacteraceae</taxon>
        <taxon>Aureibacter</taxon>
    </lineage>
</organism>
<reference evidence="2" key="1">
    <citation type="submission" date="2023-07" db="EMBL/GenBank/DDBJ databases">
        <title>Genomic Encyclopedia of Type Strains, Phase IV (KMG-IV): sequencing the most valuable type-strain genomes for metagenomic binning, comparative biology and taxonomic classification.</title>
        <authorList>
            <person name="Goeker M."/>
        </authorList>
    </citation>
    <scope>NUCLEOTIDE SEQUENCE</scope>
    <source>
        <strain evidence="2">DSM 26174</strain>
    </source>
</reference>
<sequence length="194" mass="22372">MRKLLLFTFFLFLMTQQVFACQCEALDSISVSRIFDKAEYIAIGRAIGLASYDEAFLDNFEENTGGFDVYFQIDSVLKGEFKSKIIVINQMHEGSCRKFFRFGEDYLIIGSEVKKFMHYNAYEEKNLPSPAPPCPGMTEVLPLFFPAEKYQADFWNSLINKFGVFVASSCSTFDINSNDAELFFEEHRRRALLK</sequence>